<dbReference type="Pfam" id="PF00440">
    <property type="entry name" value="TetR_N"/>
    <property type="match status" value="1"/>
</dbReference>
<dbReference type="RefSeq" id="WP_064084563.1">
    <property type="nucleotide sequence ID" value="NZ_LXSF01000007.1"/>
</dbReference>
<feature type="DNA-binding region" description="H-T-H motif" evidence="2">
    <location>
        <begin position="36"/>
        <end position="55"/>
    </location>
</feature>
<evidence type="ECO:0000259" key="3">
    <source>
        <dbReference type="PROSITE" id="PS50977"/>
    </source>
</evidence>
<name>A0A1A9RD81_EIKCO</name>
<evidence type="ECO:0000313" key="5">
    <source>
        <dbReference type="Proteomes" id="UP000078003"/>
    </source>
</evidence>
<feature type="domain" description="HTH tetR-type" evidence="3">
    <location>
        <begin position="13"/>
        <end position="73"/>
    </location>
</feature>
<keyword evidence="1 2" id="KW-0238">DNA-binding</keyword>
<dbReference type="SUPFAM" id="SSF46689">
    <property type="entry name" value="Homeodomain-like"/>
    <property type="match status" value="1"/>
</dbReference>
<evidence type="ECO:0000313" key="4">
    <source>
        <dbReference type="EMBL" id="OAM16118.1"/>
    </source>
</evidence>
<dbReference type="GO" id="GO:0003677">
    <property type="term" value="F:DNA binding"/>
    <property type="evidence" value="ECO:0007669"/>
    <property type="project" value="UniProtKB-UniRule"/>
</dbReference>
<proteinExistence type="predicted"/>
<accession>A0A1A9RD81</accession>
<protein>
    <recommendedName>
        <fullName evidence="3">HTH tetR-type domain-containing protein</fullName>
    </recommendedName>
</protein>
<dbReference type="Proteomes" id="UP000078003">
    <property type="component" value="Unassembled WGS sequence"/>
</dbReference>
<dbReference type="PANTHER" id="PTHR43479">
    <property type="entry name" value="ACREF/ENVCD OPERON REPRESSOR-RELATED"/>
    <property type="match status" value="1"/>
</dbReference>
<dbReference type="InterPro" id="IPR009057">
    <property type="entry name" value="Homeodomain-like_sf"/>
</dbReference>
<evidence type="ECO:0000256" key="1">
    <source>
        <dbReference type="ARBA" id="ARBA00023125"/>
    </source>
</evidence>
<dbReference type="PROSITE" id="PS50977">
    <property type="entry name" value="HTH_TETR_2"/>
    <property type="match status" value="1"/>
</dbReference>
<dbReference type="PANTHER" id="PTHR43479:SF23">
    <property type="entry name" value="HTH TETR-TYPE DOMAIN-CONTAINING PROTEIN"/>
    <property type="match status" value="1"/>
</dbReference>
<gene>
    <name evidence="4" type="ORF">A7P85_06800</name>
</gene>
<reference evidence="5" key="1">
    <citation type="submission" date="2016-05" db="EMBL/GenBank/DDBJ databases">
        <title>Draft genome of Corynebacterium afermentans subsp. afermentans LCDC 88199T.</title>
        <authorList>
            <person name="Bernier A.-M."/>
            <person name="Bernard K."/>
        </authorList>
    </citation>
    <scope>NUCLEOTIDE SEQUENCE [LARGE SCALE GENOMIC DNA]</scope>
    <source>
        <strain evidence="5">NML01-0328</strain>
    </source>
</reference>
<sequence length="191" mass="22600">MSENESYTDPRIIKTHRAIREAFVDLLHEKPFAQIAVQDILDRAPVNRSTFYKYYSGKSDLAGKMIADFKAEYSRYILTRFQAGSFDVFLNMMPEASDWIHSRRRLILALWKVDTRRHHLYRDMHKLIKQQFLRFAHNLPNTAPGKDWDYQADMLATLILGSMNYFFSRDLPLRLPEVRQAWAEMSQLLLP</sequence>
<comment type="caution">
    <text evidence="4">The sequence shown here is derived from an EMBL/GenBank/DDBJ whole genome shotgun (WGS) entry which is preliminary data.</text>
</comment>
<dbReference type="InterPro" id="IPR001647">
    <property type="entry name" value="HTH_TetR"/>
</dbReference>
<dbReference type="InterPro" id="IPR050624">
    <property type="entry name" value="HTH-type_Tx_Regulator"/>
</dbReference>
<organism evidence="4 5">
    <name type="scientific">Eikenella corrodens</name>
    <dbReference type="NCBI Taxonomy" id="539"/>
    <lineage>
        <taxon>Bacteria</taxon>
        <taxon>Pseudomonadati</taxon>
        <taxon>Pseudomonadota</taxon>
        <taxon>Betaproteobacteria</taxon>
        <taxon>Neisseriales</taxon>
        <taxon>Neisseriaceae</taxon>
        <taxon>Eikenella</taxon>
    </lineage>
</organism>
<dbReference type="Gene3D" id="1.10.357.10">
    <property type="entry name" value="Tetracycline Repressor, domain 2"/>
    <property type="match status" value="1"/>
</dbReference>
<evidence type="ECO:0000256" key="2">
    <source>
        <dbReference type="PROSITE-ProRule" id="PRU00335"/>
    </source>
</evidence>
<dbReference type="AlphaFoldDB" id="A0A1A9RD81"/>
<dbReference type="EMBL" id="LXSF01000007">
    <property type="protein sequence ID" value="OAM16118.1"/>
    <property type="molecule type" value="Genomic_DNA"/>
</dbReference>